<dbReference type="Gene3D" id="3.30.497.10">
    <property type="entry name" value="Antithrombin, subunit I, domain 2"/>
    <property type="match status" value="1"/>
</dbReference>
<sequence length="388" mass="43480">MSYKMSAYGNYIIVVALVTTIPASCVSSNKNTFANQFYKQMSTFYGNKNLVCSPVGLKIAMAIMHAGSAGNTGDEIRKSMNFGEQSPNLETLKNEIEFLRTPGLRMTIKLFVNKNVTVKKTFEDDVNNISSAVGVGKVPFSEDRRGSAEAINNWTSSSTDKKIKEIVKQDDITSGTRLIIANAAHFLSKWKYAFDKKKTIFGYFTNLHNANTKVRYMTDTFLANYSQIVKLRAKILQLPFEDDAFQMIILLPQTNADLKFVEGEVSKMDMSEIVGLLQPTVIEVRLPVFKLVSLVNPRRPLQNLGIKQLFTPGADLRNISDSGIYVDKIIQKVSIEINENGNQTSPLNEKYKKNATLPRFYANTPFMFAIVDQTTTPLFCGKYTGENN</sequence>
<dbReference type="SMART" id="SM00093">
    <property type="entry name" value="SERPIN"/>
    <property type="match status" value="1"/>
</dbReference>
<dbReference type="OMA" id="VKEINAW"/>
<dbReference type="Proteomes" id="UP000494040">
    <property type="component" value="Unassembled WGS sequence"/>
</dbReference>
<dbReference type="SUPFAM" id="SSF56574">
    <property type="entry name" value="Serpins"/>
    <property type="match status" value="1"/>
</dbReference>
<dbReference type="Pfam" id="PF00079">
    <property type="entry name" value="Serpin"/>
    <property type="match status" value="1"/>
</dbReference>
<dbReference type="AlphaFoldDB" id="A0A8I6RA06"/>
<dbReference type="InterPro" id="IPR000215">
    <property type="entry name" value="Serpin_fam"/>
</dbReference>
<feature type="signal peptide" evidence="5">
    <location>
        <begin position="1"/>
        <end position="28"/>
    </location>
</feature>
<name>A0A8I6RA06_CIMLE</name>
<dbReference type="Gene3D" id="2.30.39.10">
    <property type="entry name" value="Alpha-1-antitrypsin, domain 1"/>
    <property type="match status" value="1"/>
</dbReference>
<dbReference type="EnsemblMetazoa" id="XM_014386521.2">
    <property type="protein sequence ID" value="XP_014242007.1"/>
    <property type="gene ID" value="LOC106662432"/>
</dbReference>
<dbReference type="PANTHER" id="PTHR11461">
    <property type="entry name" value="SERINE PROTEASE INHIBITOR, SERPIN"/>
    <property type="match status" value="1"/>
</dbReference>
<protein>
    <recommendedName>
        <fullName evidence="6">Serpin domain-containing protein</fullName>
    </recommendedName>
</protein>
<dbReference type="GO" id="GO:0004867">
    <property type="term" value="F:serine-type endopeptidase inhibitor activity"/>
    <property type="evidence" value="ECO:0007669"/>
    <property type="project" value="UniProtKB-KW"/>
</dbReference>
<keyword evidence="2" id="KW-0646">Protease inhibitor</keyword>
<dbReference type="InterPro" id="IPR036186">
    <property type="entry name" value="Serpin_sf"/>
</dbReference>
<evidence type="ECO:0000313" key="8">
    <source>
        <dbReference type="Proteomes" id="UP000494040"/>
    </source>
</evidence>
<evidence type="ECO:0000256" key="5">
    <source>
        <dbReference type="SAM" id="SignalP"/>
    </source>
</evidence>
<dbReference type="CDD" id="cd19601">
    <property type="entry name" value="serpin42Da-like"/>
    <property type="match status" value="1"/>
</dbReference>
<evidence type="ECO:0000259" key="6">
    <source>
        <dbReference type="SMART" id="SM00093"/>
    </source>
</evidence>
<evidence type="ECO:0000256" key="2">
    <source>
        <dbReference type="ARBA" id="ARBA00022690"/>
    </source>
</evidence>
<dbReference type="OrthoDB" id="671595at2759"/>
<dbReference type="InterPro" id="IPR023796">
    <property type="entry name" value="Serpin_dom"/>
</dbReference>
<feature type="chain" id="PRO_5035234150" description="Serpin domain-containing protein" evidence="5">
    <location>
        <begin position="29"/>
        <end position="388"/>
    </location>
</feature>
<keyword evidence="5" id="KW-0732">Signal</keyword>
<reference evidence="7" key="1">
    <citation type="submission" date="2022-01" db="UniProtKB">
        <authorList>
            <consortium name="EnsemblMetazoa"/>
        </authorList>
    </citation>
    <scope>IDENTIFICATION</scope>
</reference>
<dbReference type="GeneID" id="106662432"/>
<dbReference type="InterPro" id="IPR042178">
    <property type="entry name" value="Serpin_sf_1"/>
</dbReference>
<accession>A0A8I6RA06</accession>
<evidence type="ECO:0000313" key="7">
    <source>
        <dbReference type="EnsemblMetazoa" id="XP_014242007.1"/>
    </source>
</evidence>
<proteinExistence type="inferred from homology"/>
<dbReference type="InterPro" id="IPR042185">
    <property type="entry name" value="Serpin_sf_2"/>
</dbReference>
<dbReference type="PANTHER" id="PTHR11461:SF211">
    <property type="entry name" value="GH10112P-RELATED"/>
    <property type="match status" value="1"/>
</dbReference>
<evidence type="ECO:0000256" key="1">
    <source>
        <dbReference type="ARBA" id="ARBA00009500"/>
    </source>
</evidence>
<dbReference type="KEGG" id="clec:106662432"/>
<comment type="similarity">
    <text evidence="1 4">Belongs to the serpin family.</text>
</comment>
<keyword evidence="3" id="KW-0722">Serine protease inhibitor</keyword>
<organism evidence="7 8">
    <name type="scientific">Cimex lectularius</name>
    <name type="common">Bed bug</name>
    <name type="synonym">Acanthia lectularia</name>
    <dbReference type="NCBI Taxonomy" id="79782"/>
    <lineage>
        <taxon>Eukaryota</taxon>
        <taxon>Metazoa</taxon>
        <taxon>Ecdysozoa</taxon>
        <taxon>Arthropoda</taxon>
        <taxon>Hexapoda</taxon>
        <taxon>Insecta</taxon>
        <taxon>Pterygota</taxon>
        <taxon>Neoptera</taxon>
        <taxon>Paraneoptera</taxon>
        <taxon>Hemiptera</taxon>
        <taxon>Heteroptera</taxon>
        <taxon>Panheteroptera</taxon>
        <taxon>Cimicomorpha</taxon>
        <taxon>Cimicidae</taxon>
        <taxon>Cimex</taxon>
    </lineage>
</organism>
<dbReference type="GO" id="GO:0005615">
    <property type="term" value="C:extracellular space"/>
    <property type="evidence" value="ECO:0007669"/>
    <property type="project" value="InterPro"/>
</dbReference>
<feature type="domain" description="Serpin" evidence="6">
    <location>
        <begin position="35"/>
        <end position="386"/>
    </location>
</feature>
<evidence type="ECO:0000256" key="4">
    <source>
        <dbReference type="RuleBase" id="RU000411"/>
    </source>
</evidence>
<dbReference type="RefSeq" id="XP_014242007.1">
    <property type="nucleotide sequence ID" value="XM_014386521.2"/>
</dbReference>
<keyword evidence="8" id="KW-1185">Reference proteome</keyword>
<evidence type="ECO:0000256" key="3">
    <source>
        <dbReference type="ARBA" id="ARBA00022900"/>
    </source>
</evidence>